<dbReference type="InterPro" id="IPR012677">
    <property type="entry name" value="Nucleotide-bd_a/b_plait_sf"/>
</dbReference>
<evidence type="ECO:0000313" key="4">
    <source>
        <dbReference type="Proteomes" id="UP000515162"/>
    </source>
</evidence>
<dbReference type="InterPro" id="IPR035979">
    <property type="entry name" value="RBD_domain_sf"/>
</dbReference>
<dbReference type="SUPFAM" id="SSF54928">
    <property type="entry name" value="RNA-binding domain, RBD"/>
    <property type="match status" value="1"/>
</dbReference>
<organism evidence="4 5">
    <name type="scientific">Drosophila mauritiana</name>
    <name type="common">Fruit fly</name>
    <dbReference type="NCBI Taxonomy" id="7226"/>
    <lineage>
        <taxon>Eukaryota</taxon>
        <taxon>Metazoa</taxon>
        <taxon>Ecdysozoa</taxon>
        <taxon>Arthropoda</taxon>
        <taxon>Hexapoda</taxon>
        <taxon>Insecta</taxon>
        <taxon>Pterygota</taxon>
        <taxon>Neoptera</taxon>
        <taxon>Endopterygota</taxon>
        <taxon>Diptera</taxon>
        <taxon>Brachycera</taxon>
        <taxon>Muscomorpha</taxon>
        <taxon>Ephydroidea</taxon>
        <taxon>Drosophilidae</taxon>
        <taxon>Drosophila</taxon>
        <taxon>Sophophora</taxon>
    </lineage>
</organism>
<evidence type="ECO:0000313" key="6">
    <source>
        <dbReference type="RefSeq" id="XP_033170278.1"/>
    </source>
</evidence>
<dbReference type="PANTHER" id="PTHR11176:SF57">
    <property type="entry name" value="PROTEIN BOULE"/>
    <property type="match status" value="1"/>
</dbReference>
<accession>A0A6P8KTV2</accession>
<sequence>MATAAAVAKVGKSVHRIFVGNLPWTVGHQELRGYFREFGRVVSANVIFDKRTGCSKGYGFVSFNSLTALEKIENEQKHILEGNYLNIQKS</sequence>
<evidence type="ECO:0000313" key="5">
    <source>
        <dbReference type="RefSeq" id="XP_033170277.1"/>
    </source>
</evidence>
<dbReference type="Pfam" id="PF00076">
    <property type="entry name" value="RRM_1"/>
    <property type="match status" value="1"/>
</dbReference>
<dbReference type="PROSITE" id="PS50102">
    <property type="entry name" value="RRM"/>
    <property type="match status" value="1"/>
</dbReference>
<dbReference type="CDD" id="cd12242">
    <property type="entry name" value="RRM_SLIRP"/>
    <property type="match status" value="1"/>
</dbReference>
<dbReference type="PANTHER" id="PTHR11176">
    <property type="entry name" value="BOULE-RELATED"/>
    <property type="match status" value="1"/>
</dbReference>
<dbReference type="InterPro" id="IPR034152">
    <property type="entry name" value="SLIRP_RRM"/>
</dbReference>
<dbReference type="RefSeq" id="XP_033170277.1">
    <property type="nucleotide sequence ID" value="XM_033314386.1"/>
</dbReference>
<keyword evidence="1 2" id="KW-0694">RNA-binding</keyword>
<reference evidence="5 6" key="1">
    <citation type="submission" date="2025-04" db="UniProtKB">
        <authorList>
            <consortium name="RefSeq"/>
        </authorList>
    </citation>
    <scope>IDENTIFICATION</scope>
    <source>
        <strain evidence="5 6">Mau12</strain>
        <tissue evidence="5 6">Whole Body</tissue>
    </source>
</reference>
<dbReference type="GeneID" id="117147490"/>
<feature type="domain" description="RRM" evidence="3">
    <location>
        <begin position="15"/>
        <end position="90"/>
    </location>
</feature>
<evidence type="ECO:0000256" key="1">
    <source>
        <dbReference type="ARBA" id="ARBA00022884"/>
    </source>
</evidence>
<dbReference type="SMART" id="SM00360">
    <property type="entry name" value="RRM"/>
    <property type="match status" value="1"/>
</dbReference>
<dbReference type="CTD" id="3772560"/>
<dbReference type="SMR" id="A0A6P8KTV2"/>
<protein>
    <submittedName>
        <fullName evidence="5 6">SRA stem-loop-interacting RNA-binding protein, mitochondrial</fullName>
    </submittedName>
</protein>
<dbReference type="GO" id="GO:0003723">
    <property type="term" value="F:RNA binding"/>
    <property type="evidence" value="ECO:0007669"/>
    <property type="project" value="UniProtKB-UniRule"/>
</dbReference>
<name>A0A6P8KTV2_DROMA</name>
<proteinExistence type="predicted"/>
<evidence type="ECO:0000256" key="2">
    <source>
        <dbReference type="PROSITE-ProRule" id="PRU00176"/>
    </source>
</evidence>
<evidence type="ECO:0000259" key="3">
    <source>
        <dbReference type="PROSITE" id="PS50102"/>
    </source>
</evidence>
<keyword evidence="4" id="KW-1185">Reference proteome</keyword>
<gene>
    <name evidence="5 6" type="primary">LOC117147490</name>
</gene>
<dbReference type="InterPro" id="IPR000504">
    <property type="entry name" value="RRM_dom"/>
</dbReference>
<dbReference type="FunFam" id="3.30.70.330:FF:000494">
    <property type="entry name" value="28 kDa ribonucleoprotein, chloroplastic"/>
    <property type="match status" value="1"/>
</dbReference>
<dbReference type="Gene3D" id="3.30.70.330">
    <property type="match status" value="1"/>
</dbReference>
<dbReference type="AlphaFoldDB" id="A0A6P8KTV2"/>
<dbReference type="Proteomes" id="UP000515162">
    <property type="component" value="Chromosome X"/>
</dbReference>
<dbReference type="RefSeq" id="XP_033170278.1">
    <property type="nucleotide sequence ID" value="XM_033314387.1"/>
</dbReference>